<sequence length="59" mass="6633">MAVDTRRYIIRHTGLVEVSTVTSELQDGKKREKKKKKKKLCLADNLSVIKVSVATGDMD</sequence>
<dbReference type="Proteomes" id="UP000314294">
    <property type="component" value="Unassembled WGS sequence"/>
</dbReference>
<protein>
    <submittedName>
        <fullName evidence="1">Uncharacterized protein</fullName>
    </submittedName>
</protein>
<comment type="caution">
    <text evidence="1">The sequence shown here is derived from an EMBL/GenBank/DDBJ whole genome shotgun (WGS) entry which is preliminary data.</text>
</comment>
<reference evidence="1 2" key="1">
    <citation type="submission" date="2019-03" db="EMBL/GenBank/DDBJ databases">
        <title>First draft genome of Liparis tanakae, snailfish: a comprehensive survey of snailfish specific genes.</title>
        <authorList>
            <person name="Kim W."/>
            <person name="Song I."/>
            <person name="Jeong J.-H."/>
            <person name="Kim D."/>
            <person name="Kim S."/>
            <person name="Ryu S."/>
            <person name="Song J.Y."/>
            <person name="Lee S.K."/>
        </authorList>
    </citation>
    <scope>NUCLEOTIDE SEQUENCE [LARGE SCALE GENOMIC DNA]</scope>
    <source>
        <tissue evidence="1">Muscle</tissue>
    </source>
</reference>
<name>A0A4Z2INH1_9TELE</name>
<accession>A0A4Z2INH1</accession>
<evidence type="ECO:0000313" key="2">
    <source>
        <dbReference type="Proteomes" id="UP000314294"/>
    </source>
</evidence>
<dbReference type="AlphaFoldDB" id="A0A4Z2INH1"/>
<evidence type="ECO:0000313" key="1">
    <source>
        <dbReference type="EMBL" id="TNN79317.1"/>
    </source>
</evidence>
<keyword evidence="2" id="KW-1185">Reference proteome</keyword>
<dbReference type="EMBL" id="SRLO01000066">
    <property type="protein sequence ID" value="TNN79317.1"/>
    <property type="molecule type" value="Genomic_DNA"/>
</dbReference>
<gene>
    <name evidence="1" type="ORF">EYF80_010562</name>
</gene>
<proteinExistence type="predicted"/>
<organism evidence="1 2">
    <name type="scientific">Liparis tanakae</name>
    <name type="common">Tanaka's snailfish</name>
    <dbReference type="NCBI Taxonomy" id="230148"/>
    <lineage>
        <taxon>Eukaryota</taxon>
        <taxon>Metazoa</taxon>
        <taxon>Chordata</taxon>
        <taxon>Craniata</taxon>
        <taxon>Vertebrata</taxon>
        <taxon>Euteleostomi</taxon>
        <taxon>Actinopterygii</taxon>
        <taxon>Neopterygii</taxon>
        <taxon>Teleostei</taxon>
        <taxon>Neoteleostei</taxon>
        <taxon>Acanthomorphata</taxon>
        <taxon>Eupercaria</taxon>
        <taxon>Perciformes</taxon>
        <taxon>Cottioidei</taxon>
        <taxon>Cottales</taxon>
        <taxon>Liparidae</taxon>
        <taxon>Liparis</taxon>
    </lineage>
</organism>